<dbReference type="Gene3D" id="1.25.40.10">
    <property type="entry name" value="Tetratricopeptide repeat domain"/>
    <property type="match status" value="1"/>
</dbReference>
<dbReference type="AlphaFoldDB" id="A0A1S7LJF7"/>
<name>A0A1S7LJF7_MAGMO</name>
<protein>
    <recommendedName>
        <fullName evidence="2">Transmembrane protein</fullName>
    </recommendedName>
</protein>
<reference evidence="1" key="1">
    <citation type="submission" date="2015-04" db="EMBL/GenBank/DDBJ databases">
        <authorList>
            <person name="Syromyatnikov M.Y."/>
            <person name="Popov V.N."/>
        </authorList>
    </citation>
    <scope>NUCLEOTIDE SEQUENCE</scope>
    <source>
        <strain evidence="1">MO-1</strain>
    </source>
</reference>
<evidence type="ECO:0000313" key="1">
    <source>
        <dbReference type="EMBL" id="CRH06748.1"/>
    </source>
</evidence>
<dbReference type="InterPro" id="IPR010323">
    <property type="entry name" value="DUF924"/>
</dbReference>
<proteinExistence type="predicted"/>
<gene>
    <name evidence="1" type="ORF">MAGMO_2591</name>
</gene>
<dbReference type="InterPro" id="IPR011990">
    <property type="entry name" value="TPR-like_helical_dom_sf"/>
</dbReference>
<accession>A0A1S7LJF7</accession>
<dbReference type="SUPFAM" id="SSF48452">
    <property type="entry name" value="TPR-like"/>
    <property type="match status" value="1"/>
</dbReference>
<sequence length="180" mass="20435">MVSVQDVIRFWFESLSPSDWFRKSHGLDARIRGRFMDSHRMITAGELASWRQQPLGWLAQVIVLDQFSRNMFRDTPGAFASDPLALALSQIALAQGVANELSGVQRKFLYMPFMHSESLTVQDEGLGLFAALDEERTLYFAQQHREIIARFGRFPHRNAILGRASTAEELAFLKQPGSSF</sequence>
<organism evidence="1">
    <name type="scientific">Magnetococcus massalia (strain MO-1)</name>
    <dbReference type="NCBI Taxonomy" id="451514"/>
    <lineage>
        <taxon>Bacteria</taxon>
        <taxon>Pseudomonadati</taxon>
        <taxon>Pseudomonadota</taxon>
        <taxon>Magnetococcia</taxon>
        <taxon>Magnetococcales</taxon>
        <taxon>Magnetococcaceae</taxon>
        <taxon>Magnetococcus</taxon>
    </lineage>
</organism>
<evidence type="ECO:0008006" key="2">
    <source>
        <dbReference type="Google" id="ProtNLM"/>
    </source>
</evidence>
<dbReference type="EMBL" id="LO017727">
    <property type="protein sequence ID" value="CRH06748.1"/>
    <property type="molecule type" value="Genomic_DNA"/>
</dbReference>
<dbReference type="Pfam" id="PF06041">
    <property type="entry name" value="DUF924"/>
    <property type="match status" value="1"/>
</dbReference>
<dbReference type="Gene3D" id="1.20.58.320">
    <property type="entry name" value="TPR-like"/>
    <property type="match status" value="1"/>
</dbReference>